<dbReference type="Proteomes" id="UP000233786">
    <property type="component" value="Unassembled WGS sequence"/>
</dbReference>
<keyword evidence="11" id="KW-1185">Reference proteome</keyword>
<dbReference type="STRING" id="994479.GCA_000194155_06830"/>
<evidence type="ECO:0000256" key="3">
    <source>
        <dbReference type="ARBA" id="ARBA00022490"/>
    </source>
</evidence>
<comment type="subcellular location">
    <subcellularLocation>
        <location evidence="1">Cytoplasm</location>
    </subcellularLocation>
</comment>
<dbReference type="GO" id="GO:0020037">
    <property type="term" value="F:heme binding"/>
    <property type="evidence" value="ECO:0007669"/>
    <property type="project" value="InterPro"/>
</dbReference>
<evidence type="ECO:0000256" key="7">
    <source>
        <dbReference type="ARBA" id="ARBA00023004"/>
    </source>
</evidence>
<dbReference type="FunFam" id="1.10.630.10:FF:000018">
    <property type="entry name" value="Cytochrome P450 monooxygenase"/>
    <property type="match status" value="1"/>
</dbReference>
<keyword evidence="6" id="KW-0560">Oxidoreductase</keyword>
<proteinExistence type="inferred from homology"/>
<dbReference type="PRINTS" id="PR00359">
    <property type="entry name" value="BP450"/>
</dbReference>
<dbReference type="PANTHER" id="PTHR46696:SF1">
    <property type="entry name" value="CYTOCHROME P450 YJIB-RELATED"/>
    <property type="match status" value="1"/>
</dbReference>
<evidence type="ECO:0000256" key="1">
    <source>
        <dbReference type="ARBA" id="ARBA00004496"/>
    </source>
</evidence>
<evidence type="ECO:0000256" key="8">
    <source>
        <dbReference type="ARBA" id="ARBA00023033"/>
    </source>
</evidence>
<dbReference type="Pfam" id="PF00067">
    <property type="entry name" value="p450"/>
    <property type="match status" value="1"/>
</dbReference>
<accession>A0A2N3Y5B4</accession>
<dbReference type="InterPro" id="IPR001128">
    <property type="entry name" value="Cyt_P450"/>
</dbReference>
<keyword evidence="5" id="KW-0479">Metal-binding</keyword>
<reference evidence="10" key="1">
    <citation type="submission" date="2017-12" db="EMBL/GenBank/DDBJ databases">
        <title>Sequencing the genomes of 1000 Actinobacteria strains.</title>
        <authorList>
            <person name="Klenk H.-P."/>
        </authorList>
    </citation>
    <scope>NUCLEOTIDE SEQUENCE [LARGE SCALE GENOMIC DNA]</scope>
    <source>
        <strain evidence="10">DSM 44228</strain>
    </source>
</reference>
<dbReference type="InterPro" id="IPR036396">
    <property type="entry name" value="Cyt_P450_sf"/>
</dbReference>
<dbReference type="AlphaFoldDB" id="A0A2N3Y5B4"/>
<evidence type="ECO:0000256" key="9">
    <source>
        <dbReference type="SAM" id="MobiDB-lite"/>
    </source>
</evidence>
<evidence type="ECO:0000313" key="10">
    <source>
        <dbReference type="EMBL" id="PKW18122.1"/>
    </source>
</evidence>
<dbReference type="Gene3D" id="1.10.630.10">
    <property type="entry name" value="Cytochrome P450"/>
    <property type="match status" value="1"/>
</dbReference>
<sequence length="414" mass="45952">MSDKPQLPAYIVRDLQTFSVPPEVAAARDRGELPRTTIAMPALANPFPGGVIEAWLVTRHEDVRAVLADHRRFSNDIKNLRHNPGTPRTSPLDSAPERKANLQRMDPPEHTAFRQMLMPAFTTNRTRQREANVSAVVADCLDAVRAQGPNVDLIEHFALPVPSLVICELLGVPYDDHIQFQQRARQQTDVTRSDEERLEIRRASHSYLKSLVERARERPGDDLLGTLVRDHGDKLDNEELTSIGELILLAGHQSTAGMLGLCILTLLLHPDQAQWLRENPDRVESAVEELLRYLTAISAGPARIATEDVEIRGTRISAGELVLLSELAANRDPAFVTNPDELDLSRPPSSHVALGHGAHLCLGAALARLQLRIALTALFEAFPTLELAVPADQLRFHEDFIVFGVKELPVTWRA</sequence>
<evidence type="ECO:0000256" key="5">
    <source>
        <dbReference type="ARBA" id="ARBA00022723"/>
    </source>
</evidence>
<gene>
    <name evidence="10" type="ORF">A8926_6184</name>
</gene>
<evidence type="ECO:0000256" key="4">
    <source>
        <dbReference type="ARBA" id="ARBA00022617"/>
    </source>
</evidence>
<evidence type="ECO:0000256" key="2">
    <source>
        <dbReference type="ARBA" id="ARBA00010617"/>
    </source>
</evidence>
<protein>
    <submittedName>
        <fullName evidence="10">Cytochrome P450</fullName>
    </submittedName>
</protein>
<dbReference type="InterPro" id="IPR002397">
    <property type="entry name" value="Cyt_P450_B"/>
</dbReference>
<dbReference type="RefSeq" id="WP_010314023.1">
    <property type="nucleotide sequence ID" value="NZ_CP061007.1"/>
</dbReference>
<comment type="caution">
    <text evidence="10">The sequence shown here is derived from an EMBL/GenBank/DDBJ whole genome shotgun (WGS) entry which is preliminary data.</text>
</comment>
<comment type="similarity">
    <text evidence="2">Belongs to the cytochrome P450 family.</text>
</comment>
<organism evidence="10 11">
    <name type="scientific">Saccharopolyspora spinosa</name>
    <dbReference type="NCBI Taxonomy" id="60894"/>
    <lineage>
        <taxon>Bacteria</taxon>
        <taxon>Bacillati</taxon>
        <taxon>Actinomycetota</taxon>
        <taxon>Actinomycetes</taxon>
        <taxon>Pseudonocardiales</taxon>
        <taxon>Pseudonocardiaceae</taxon>
        <taxon>Saccharopolyspora</taxon>
    </lineage>
</organism>
<dbReference type="GO" id="GO:0016705">
    <property type="term" value="F:oxidoreductase activity, acting on paired donors, with incorporation or reduction of molecular oxygen"/>
    <property type="evidence" value="ECO:0007669"/>
    <property type="project" value="InterPro"/>
</dbReference>
<dbReference type="CDD" id="cd11030">
    <property type="entry name" value="CYP105-like"/>
    <property type="match status" value="1"/>
</dbReference>
<keyword evidence="7" id="KW-0408">Iron</keyword>
<dbReference type="SUPFAM" id="SSF48264">
    <property type="entry name" value="Cytochrome P450"/>
    <property type="match status" value="1"/>
</dbReference>
<name>A0A2N3Y5B4_SACSN</name>
<dbReference type="GO" id="GO:0004497">
    <property type="term" value="F:monooxygenase activity"/>
    <property type="evidence" value="ECO:0007669"/>
    <property type="project" value="UniProtKB-KW"/>
</dbReference>
<dbReference type="EMBL" id="PJNB01000001">
    <property type="protein sequence ID" value="PKW18122.1"/>
    <property type="molecule type" value="Genomic_DNA"/>
</dbReference>
<dbReference type="GO" id="GO:0005506">
    <property type="term" value="F:iron ion binding"/>
    <property type="evidence" value="ECO:0007669"/>
    <property type="project" value="InterPro"/>
</dbReference>
<dbReference type="PANTHER" id="PTHR46696">
    <property type="entry name" value="P450, PUTATIVE (EUROFUNG)-RELATED"/>
    <property type="match status" value="1"/>
</dbReference>
<feature type="region of interest" description="Disordered" evidence="9">
    <location>
        <begin position="77"/>
        <end position="98"/>
    </location>
</feature>
<evidence type="ECO:0000313" key="11">
    <source>
        <dbReference type="Proteomes" id="UP000233786"/>
    </source>
</evidence>
<keyword evidence="4" id="KW-0349">Heme</keyword>
<evidence type="ECO:0000256" key="6">
    <source>
        <dbReference type="ARBA" id="ARBA00023002"/>
    </source>
</evidence>
<dbReference type="GO" id="GO:0005737">
    <property type="term" value="C:cytoplasm"/>
    <property type="evidence" value="ECO:0007669"/>
    <property type="project" value="UniProtKB-SubCell"/>
</dbReference>
<keyword evidence="3" id="KW-0963">Cytoplasm</keyword>
<keyword evidence="8" id="KW-0503">Monooxygenase</keyword>